<dbReference type="STRING" id="797473.HMPREF9080_00059"/>
<evidence type="ECO:0000313" key="2">
    <source>
        <dbReference type="Proteomes" id="UP000004750"/>
    </source>
</evidence>
<organism evidence="1 2">
    <name type="scientific">Cardiobacterium valvarum F0432</name>
    <dbReference type="NCBI Taxonomy" id="797473"/>
    <lineage>
        <taxon>Bacteria</taxon>
        <taxon>Pseudomonadati</taxon>
        <taxon>Pseudomonadota</taxon>
        <taxon>Gammaproteobacteria</taxon>
        <taxon>Cardiobacteriales</taxon>
        <taxon>Cardiobacteriaceae</taxon>
        <taxon>Cardiobacterium</taxon>
    </lineage>
</organism>
<reference evidence="1 2" key="1">
    <citation type="submission" date="2011-08" db="EMBL/GenBank/DDBJ databases">
        <authorList>
            <person name="Weinstock G."/>
            <person name="Sodergren E."/>
            <person name="Clifton S."/>
            <person name="Fulton L."/>
            <person name="Fulton B."/>
            <person name="Courtney L."/>
            <person name="Fronick C."/>
            <person name="Harrison M."/>
            <person name="Strong C."/>
            <person name="Farmer C."/>
            <person name="Delahaunty K."/>
            <person name="Markovic C."/>
            <person name="Hall O."/>
            <person name="Minx P."/>
            <person name="Tomlinson C."/>
            <person name="Mitreva M."/>
            <person name="Hou S."/>
            <person name="Chen J."/>
            <person name="Wollam A."/>
            <person name="Pepin K.H."/>
            <person name="Johnson M."/>
            <person name="Bhonagiri V."/>
            <person name="Zhang X."/>
            <person name="Suruliraj S."/>
            <person name="Warren W."/>
            <person name="Chinwalla A."/>
            <person name="Mardis E.R."/>
            <person name="Wilson R.K."/>
        </authorList>
    </citation>
    <scope>NUCLEOTIDE SEQUENCE [LARGE SCALE GENOMIC DNA]</scope>
    <source>
        <strain evidence="1 2">F0432</strain>
    </source>
</reference>
<evidence type="ECO:0000313" key="1">
    <source>
        <dbReference type="EMBL" id="EHM56153.1"/>
    </source>
</evidence>
<name>G9ZBD6_9GAMM</name>
<comment type="caution">
    <text evidence="1">The sequence shown here is derived from an EMBL/GenBank/DDBJ whole genome shotgun (WGS) entry which is preliminary data.</text>
</comment>
<dbReference type="Proteomes" id="UP000004750">
    <property type="component" value="Unassembled WGS sequence"/>
</dbReference>
<sequence length="47" mass="4986">MIHAVFAALVATLSMPPATQKGMSSSRTHSRSMGRFSAQAISFCSAR</sequence>
<dbReference type="HOGENOM" id="CLU_3166022_0_0_6"/>
<proteinExistence type="predicted"/>
<accession>G9ZBD6</accession>
<dbReference type="AlphaFoldDB" id="G9ZBD6"/>
<dbReference type="EMBL" id="AGCM01000003">
    <property type="protein sequence ID" value="EHM56153.1"/>
    <property type="molecule type" value="Genomic_DNA"/>
</dbReference>
<protein>
    <submittedName>
        <fullName evidence="1">Uncharacterized protein</fullName>
    </submittedName>
</protein>
<gene>
    <name evidence="1" type="ORF">HMPREF9080_00059</name>
</gene>